<dbReference type="NCBIfam" id="TIGR01643">
    <property type="entry name" value="YD_repeat_2x"/>
    <property type="match status" value="2"/>
</dbReference>
<feature type="compositionally biased region" description="Basic and acidic residues" evidence="1">
    <location>
        <begin position="1535"/>
        <end position="1549"/>
    </location>
</feature>
<dbReference type="InterPro" id="IPR050708">
    <property type="entry name" value="T6SS_VgrG/RHS"/>
</dbReference>
<feature type="region of interest" description="Disordered" evidence="1">
    <location>
        <begin position="1531"/>
        <end position="1616"/>
    </location>
</feature>
<dbReference type="InterPro" id="IPR031325">
    <property type="entry name" value="RHS_repeat"/>
</dbReference>
<dbReference type="RefSeq" id="WP_289388978.1">
    <property type="nucleotide sequence ID" value="NZ_JAUCBM010000027.1"/>
</dbReference>
<dbReference type="NCBIfam" id="TIGR03696">
    <property type="entry name" value="Rhs_assc_core"/>
    <property type="match status" value="1"/>
</dbReference>
<dbReference type="PANTHER" id="PTHR32305:SF15">
    <property type="entry name" value="PROTEIN RHSA-RELATED"/>
    <property type="match status" value="1"/>
</dbReference>
<proteinExistence type="predicted"/>
<dbReference type="Proteomes" id="UP001597263">
    <property type="component" value="Unassembled WGS sequence"/>
</dbReference>
<dbReference type="PANTHER" id="PTHR32305">
    <property type="match status" value="1"/>
</dbReference>
<organism evidence="2 3">
    <name type="scientific">Pseudochrobactrum kiredjianiae</name>
    <dbReference type="NCBI Taxonomy" id="386305"/>
    <lineage>
        <taxon>Bacteria</taxon>
        <taxon>Pseudomonadati</taxon>
        <taxon>Pseudomonadota</taxon>
        <taxon>Alphaproteobacteria</taxon>
        <taxon>Hyphomicrobiales</taxon>
        <taxon>Brucellaceae</taxon>
        <taxon>Pseudochrobactrum</taxon>
    </lineage>
</organism>
<dbReference type="Pfam" id="PF05593">
    <property type="entry name" value="RHS_repeat"/>
    <property type="match status" value="1"/>
</dbReference>
<dbReference type="Gene3D" id="2.180.10.10">
    <property type="entry name" value="RHS repeat-associated core"/>
    <property type="match status" value="2"/>
</dbReference>
<dbReference type="InterPro" id="IPR006530">
    <property type="entry name" value="YD"/>
</dbReference>
<accession>A0ABW3V4G2</accession>
<sequence>MVFSLLHVELVNDYPARLGILSNTLFEVIMSAQPSFFSQAYNFSSAVSGGVDPRTGQYNINLNLAKLVANNQLGPSLPLELSYSPTMTDNLGFGIGFSFGLTQFDRSSGLLNLSNGEQYYVDQSGSSLEITENKLKSVSIEKAVDCYRVTYRDGTVEVLTGPDMAGSLKLTQSIVSPDGHFVRFQWDSADRLTAIVDEAGTSLLAINYPNSQNLNTEFSILPGQTEGYNIFLTIDDGYLQQLQCDALGTTDNSLIWIIEYSDMRAPGTWNKWATKLVAPGGLTEEAIYVQDSAGHQFPSSFTGMQNTRMPYVTSFTTTPGGGQAKMLTTYSYSDNNFLGYASGVMPQTTSDPLYNCTFDYQYSSVETHSDEDGVQTTVTRTYNCFHLLVKKETARRGHVVSVETVYYATPGTGFKAQVPQFQSPQLQTTTWSLTTQKNDQPVTLSRAQKVATNYDDFGNLLSQEMFIEDDTDNFVSQGKTTREYYPAAGETDDLDNGTGCPSDPNLFNVNNDIPCHLRRVTTMPGQSDYADTSNSITTYRFAKYDFPTQTKAVNDSYTLFNVEERHLLSAQLLAKIDSGYADAGSEFGRLNSSINTHYPAVDHGKPTDGFAATTTMTTTIVNDQMVRSTTVTTHDGITTTNASTASRFTGKTIETVDAMGVKTQAEYDPLGRVISQTKAADTVFANKRTFDYAIGSLATMPYIITATDALSNQARVSLDAVGSAIKGEIKVSHKQNWQTLQTRTYDNAGRLASATNQDFEAYDTAEDDFYASLTTTQSYDDWGRVYCRVTPNGVKYFKSIDPITLTQTSYSESSTQDPATGQPLKTSKTITKYDVAHRQIVVQFFARDNPSDDNPDYLTTSHYDGLNRLRSSTDAVGHTTTFVYDAFGRTVKTTLPAVVGEGNTIVARTYSSDTPATTLTDIQVNTVSMGTRVVDGLGRITRQTSGGRTLYATYTPISGSLTAPASITSAYRTTVNCYYQPELGGKLIRTELVPIPGSTDLNMNCYDRDPVTAALTSAKHYVKGRVTTSLQKSYEPTGRLSSETFSQGGGATKYSYTTAGKLWSYTDVTGIEQKVTTRDLLGRPTRVTERDVQLDLSYDILGRLYQWKATDLTVMPQVTLTTTIEWDTLDRESRRTVASSEGKAWCQEYSYYKNHHLKSKSLKRGVTGADQKSFSSVREESYQYDARNRLTIYACGGSELVKDSKGLPLIKQSFAYDAYNNIKSIAIQYQDGSTDTITCLYSTEDICQLKTVTHTHKAYPAQTDYSYDAAGCLIDDGTGRTFTYDTGLAPGYLRSVTANDTTTAFIYDPLNRLIQEGDTSLYYRGAKLVNQIDRLNNKTRFVPGPQGNLAQVREGTGAGVWLSGADAAGSILSMESNGTQQTLTYGPYGEQDKATSNNSILGYNGERKSNVLDGYHLGNGYRLFSPALRRFTSPDNMSPFGKGGINPYVYCAGDPINNTDPTGHHFLRKVVKHEIKRIEKHVKKTVKTIEKTVANAVEHPIRTLVVVAIAVTLDAATDGIGDAFVEEGESLTTKETAEVTDKKIAKGAEDASSPHPKPSAPPEEITPSAPPEEITPSAPPEEIEPSAPPEEPQEPKLEHQNLQGTDNTPRQRDYRDVDDGDHQAVELENHPGEGIRVPRTFEQAERLWRDMGDRNDAITRLNDHILANEDFITNVREQNIVGIEPMMQTMNGWNAAHRADISRYEDQNNASQVALTIFFNSL</sequence>
<protein>
    <submittedName>
        <fullName evidence="2">RHS repeat-associated core domain-containing protein</fullName>
    </submittedName>
</protein>
<evidence type="ECO:0000313" key="3">
    <source>
        <dbReference type="Proteomes" id="UP001597263"/>
    </source>
</evidence>
<keyword evidence="3" id="KW-1185">Reference proteome</keyword>
<reference evidence="3" key="1">
    <citation type="journal article" date="2019" name="Int. J. Syst. Evol. Microbiol.">
        <title>The Global Catalogue of Microorganisms (GCM) 10K type strain sequencing project: providing services to taxonomists for standard genome sequencing and annotation.</title>
        <authorList>
            <consortium name="The Broad Institute Genomics Platform"/>
            <consortium name="The Broad Institute Genome Sequencing Center for Infectious Disease"/>
            <person name="Wu L."/>
            <person name="Ma J."/>
        </authorList>
    </citation>
    <scope>NUCLEOTIDE SEQUENCE [LARGE SCALE GENOMIC DNA]</scope>
    <source>
        <strain evidence="3">CCUG 49584</strain>
    </source>
</reference>
<name>A0ABW3V4G2_9HYPH</name>
<dbReference type="InterPro" id="IPR022385">
    <property type="entry name" value="Rhs_assc_core"/>
</dbReference>
<evidence type="ECO:0000313" key="2">
    <source>
        <dbReference type="EMBL" id="MFD1227451.1"/>
    </source>
</evidence>
<evidence type="ECO:0000256" key="1">
    <source>
        <dbReference type="SAM" id="MobiDB-lite"/>
    </source>
</evidence>
<gene>
    <name evidence="2" type="ORF">ACFQ35_09910</name>
</gene>
<comment type="caution">
    <text evidence="2">The sequence shown here is derived from an EMBL/GenBank/DDBJ whole genome shotgun (WGS) entry which is preliminary data.</text>
</comment>
<dbReference type="EMBL" id="JBHTMA010000035">
    <property type="protein sequence ID" value="MFD1227451.1"/>
    <property type="molecule type" value="Genomic_DNA"/>
</dbReference>
<feature type="compositionally biased region" description="Low complexity" evidence="1">
    <location>
        <begin position="1562"/>
        <end position="1576"/>
    </location>
</feature>